<evidence type="ECO:0000256" key="5">
    <source>
        <dbReference type="ARBA" id="ARBA00022679"/>
    </source>
</evidence>
<dbReference type="PANTHER" id="PTHR13145">
    <property type="entry name" value="SSM4 PROTEIN"/>
    <property type="match status" value="1"/>
</dbReference>
<keyword evidence="7" id="KW-0479">Metal-binding</keyword>
<name>A0A1L0AYQ8_9ASCO</name>
<sequence length="981" mass="113887">MDSHNLKVCRICQEDETESEQVLHKPCKCNSHVHKDCLLQWIKTKIKSDIIDYQNDLQCEVCLSKIRYTHKTTLDNPNERFSNIKLVKDMTNFFFKRNMNFFKIILGVIFLLFVPILLFAILYGILEGFLSQKRLNLLNTESVSIFNDDSASKLESIVSTIYSWINLDYFPTEGSVFINGVVNEFLFYMTSIPLITTEFSQETTQNVFYKMYEYFNGPERATKELQVIRNQINELENISKLKFVLYYVLTIIIGIPSIFVFLVLREVIPRYIIGCKYNLMGSFDELYYGSYFTLTLCCVLYFLIMLKQYNNIPISLKTFVCQQFLKLVIDSKIQEMSTHALGTLAVSVFEIERYITFSNKRNTMMLQFNPSFEFVSCIINSLTYLRTHIFRNGVLYKFPYLALADSSQKKIKAMFFFSIPRIIWSNVLGLIYVVVGFFGIGGAGIIAASYLKPEIFPLILATDRVERMVLKTLFFAILPKQLDVLKEAVYIPVFQKLGSLFRLSNYLFDYDRPFERGQIVYHPSVGDSPVERKEARDSNPLLFKEPCVSVREAVSRLEKGNQQIKAYLVQSGYNAKIPNASSIFAFSNDWFKPLNHAGHVIIKAEPIDENTIPEDVEESDTGSLLDYAFPDYESYDMCFLPSNFTLRLYSYFFIISLLQNLLVFIGIVAGYNLGDKLYQIKEVQQWITFFTSRLAKDDIVVAFDMKYAPTVNDAFTKIIIGTSALCAMIKVVSTNMKNSSFISTDKFKNLKRKVSSSVLSSVIIAYGMFMGMVVMLSVTYFLKTVSLLWTSIVYNYASISGQDSFLFFIHGMFFQPYYLTLNLPLFGACLLYSFFIRFSINNELQANNRSTFEIWRIFFQDFVCSHFKIWAHFFGKPWMYQMIVFFAYCTIHSIKYDEKLSLFKARSFSDFNTYLFLMQLQLLLGGRIAMSIFYKVIFAGHVIFNIANWIYPILEDKWENWKLITLDNKLGEKDVIILNDE</sequence>
<dbReference type="InterPro" id="IPR013083">
    <property type="entry name" value="Znf_RING/FYVE/PHD"/>
</dbReference>
<dbReference type="Proteomes" id="UP000183365">
    <property type="component" value="Unassembled WGS sequence"/>
</dbReference>
<keyword evidence="10" id="KW-0862">Zinc</keyword>
<dbReference type="EC" id="2.3.2.27" evidence="4"/>
<comment type="catalytic activity">
    <reaction evidence="1">
        <text>S-ubiquitinyl-[E2 ubiquitin-conjugating enzyme]-L-cysteine + [acceptor protein]-L-lysine = [E2 ubiquitin-conjugating enzyme]-L-cysteine + N(6)-ubiquitinyl-[acceptor protein]-L-lysine.</text>
        <dbReference type="EC" id="2.3.2.27"/>
    </reaction>
</comment>
<evidence type="ECO:0000256" key="2">
    <source>
        <dbReference type="ARBA" id="ARBA00004141"/>
    </source>
</evidence>
<evidence type="ECO:0000256" key="3">
    <source>
        <dbReference type="ARBA" id="ARBA00004906"/>
    </source>
</evidence>
<dbReference type="PROSITE" id="PS51292">
    <property type="entry name" value="ZF_RING_CH"/>
    <property type="match status" value="1"/>
</dbReference>
<dbReference type="GO" id="GO:0005789">
    <property type="term" value="C:endoplasmic reticulum membrane"/>
    <property type="evidence" value="ECO:0007669"/>
    <property type="project" value="TreeGrafter"/>
</dbReference>
<evidence type="ECO:0000256" key="12">
    <source>
        <dbReference type="ARBA" id="ARBA00023136"/>
    </source>
</evidence>
<dbReference type="GO" id="GO:0008270">
    <property type="term" value="F:zinc ion binding"/>
    <property type="evidence" value="ECO:0007669"/>
    <property type="project" value="UniProtKB-KW"/>
</dbReference>
<dbReference type="OrthoDB" id="3972902at2759"/>
<feature type="transmembrane region" description="Helical" evidence="13">
    <location>
        <begin position="932"/>
        <end position="954"/>
    </location>
</feature>
<dbReference type="VEuPathDB" id="FungiDB:HGUI_01466"/>
<keyword evidence="12 13" id="KW-0472">Membrane</keyword>
<feature type="transmembrane region" description="Helical" evidence="13">
    <location>
        <begin position="286"/>
        <end position="306"/>
    </location>
</feature>
<keyword evidence="9" id="KW-0833">Ubl conjugation pathway</keyword>
<dbReference type="PANTHER" id="PTHR13145:SF0">
    <property type="entry name" value="E3 UBIQUITIN-PROTEIN LIGASE MARCHF6"/>
    <property type="match status" value="1"/>
</dbReference>
<feature type="transmembrane region" description="Helical" evidence="13">
    <location>
        <begin position="821"/>
        <end position="840"/>
    </location>
</feature>
<dbReference type="AlphaFoldDB" id="A0A1L0AYQ8"/>
<evidence type="ECO:0000256" key="1">
    <source>
        <dbReference type="ARBA" id="ARBA00000900"/>
    </source>
</evidence>
<feature type="transmembrane region" description="Helical" evidence="13">
    <location>
        <begin position="244"/>
        <end position="264"/>
    </location>
</feature>
<dbReference type="EMBL" id="FQNF01000020">
    <property type="protein sequence ID" value="SGZ39266.1"/>
    <property type="molecule type" value="Genomic_DNA"/>
</dbReference>
<comment type="subcellular location">
    <subcellularLocation>
        <location evidence="2">Membrane</location>
        <topology evidence="2">Multi-pass membrane protein</topology>
    </subcellularLocation>
</comment>
<evidence type="ECO:0000313" key="16">
    <source>
        <dbReference type="Proteomes" id="UP000183365"/>
    </source>
</evidence>
<evidence type="ECO:0000256" key="11">
    <source>
        <dbReference type="ARBA" id="ARBA00022989"/>
    </source>
</evidence>
<dbReference type="SMART" id="SM00744">
    <property type="entry name" value="RINGv"/>
    <property type="match status" value="1"/>
</dbReference>
<feature type="transmembrane region" description="Helical" evidence="13">
    <location>
        <begin position="104"/>
        <end position="126"/>
    </location>
</feature>
<gene>
    <name evidence="15" type="ORF">HGUI_01466</name>
</gene>
<feature type="domain" description="RING-CH-type" evidence="14">
    <location>
        <begin position="1"/>
        <end position="69"/>
    </location>
</feature>
<organism evidence="15 16">
    <name type="scientific">Hanseniaspora guilliermondii</name>
    <dbReference type="NCBI Taxonomy" id="56406"/>
    <lineage>
        <taxon>Eukaryota</taxon>
        <taxon>Fungi</taxon>
        <taxon>Dikarya</taxon>
        <taxon>Ascomycota</taxon>
        <taxon>Saccharomycotina</taxon>
        <taxon>Saccharomycetes</taxon>
        <taxon>Saccharomycodales</taxon>
        <taxon>Saccharomycodaceae</taxon>
        <taxon>Hanseniaspora</taxon>
    </lineage>
</organism>
<dbReference type="Gene3D" id="3.30.40.10">
    <property type="entry name" value="Zinc/RING finger domain, C3HC4 (zinc finger)"/>
    <property type="match status" value="1"/>
</dbReference>
<reference evidence="16" key="1">
    <citation type="submission" date="2016-11" db="EMBL/GenBank/DDBJ databases">
        <authorList>
            <person name="Guldener U."/>
        </authorList>
    </citation>
    <scope>NUCLEOTIDE SEQUENCE [LARGE SCALE GENOMIC DNA]</scope>
</reference>
<dbReference type="GO" id="GO:0061630">
    <property type="term" value="F:ubiquitin protein ligase activity"/>
    <property type="evidence" value="ECO:0007669"/>
    <property type="project" value="UniProtKB-EC"/>
</dbReference>
<accession>A0A1L0AYQ8</accession>
<keyword evidence="16" id="KW-1185">Reference proteome</keyword>
<feature type="transmembrane region" description="Helical" evidence="13">
    <location>
        <begin position="648"/>
        <end position="671"/>
    </location>
</feature>
<dbReference type="Pfam" id="PF12906">
    <property type="entry name" value="RINGv"/>
    <property type="match status" value="1"/>
</dbReference>
<keyword evidence="5" id="KW-0808">Transferase</keyword>
<comment type="pathway">
    <text evidence="3">Protein modification; protein ubiquitination.</text>
</comment>
<dbReference type="GO" id="GO:0036503">
    <property type="term" value="P:ERAD pathway"/>
    <property type="evidence" value="ECO:0007669"/>
    <property type="project" value="TreeGrafter"/>
</dbReference>
<protein>
    <recommendedName>
        <fullName evidence="4">RING-type E3 ubiquitin transferase</fullName>
        <ecNumber evidence="4">2.3.2.27</ecNumber>
    </recommendedName>
</protein>
<keyword evidence="6 13" id="KW-0812">Transmembrane</keyword>
<keyword evidence="8" id="KW-0863">Zinc-finger</keyword>
<keyword evidence="11 13" id="KW-1133">Transmembrane helix</keyword>
<evidence type="ECO:0000256" key="8">
    <source>
        <dbReference type="ARBA" id="ARBA00022771"/>
    </source>
</evidence>
<feature type="transmembrane region" description="Helical" evidence="13">
    <location>
        <begin position="422"/>
        <end position="451"/>
    </location>
</feature>
<dbReference type="SUPFAM" id="SSF57850">
    <property type="entry name" value="RING/U-box"/>
    <property type="match status" value="1"/>
</dbReference>
<evidence type="ECO:0000256" key="7">
    <source>
        <dbReference type="ARBA" id="ARBA00022723"/>
    </source>
</evidence>
<evidence type="ECO:0000256" key="6">
    <source>
        <dbReference type="ARBA" id="ARBA00022692"/>
    </source>
</evidence>
<evidence type="ECO:0000256" key="13">
    <source>
        <dbReference type="SAM" id="Phobius"/>
    </source>
</evidence>
<evidence type="ECO:0000256" key="4">
    <source>
        <dbReference type="ARBA" id="ARBA00012483"/>
    </source>
</evidence>
<proteinExistence type="predicted"/>
<evidence type="ECO:0000256" key="10">
    <source>
        <dbReference type="ARBA" id="ARBA00022833"/>
    </source>
</evidence>
<evidence type="ECO:0000259" key="14">
    <source>
        <dbReference type="PROSITE" id="PS51292"/>
    </source>
</evidence>
<evidence type="ECO:0000313" key="15">
    <source>
        <dbReference type="EMBL" id="SGZ39266.1"/>
    </source>
</evidence>
<dbReference type="InterPro" id="IPR011016">
    <property type="entry name" value="Znf_RING-CH"/>
</dbReference>
<evidence type="ECO:0000256" key="9">
    <source>
        <dbReference type="ARBA" id="ARBA00022786"/>
    </source>
</evidence>
<feature type="transmembrane region" description="Helical" evidence="13">
    <location>
        <begin position="758"/>
        <end position="782"/>
    </location>
</feature>